<dbReference type="Proteomes" id="UP000075883">
    <property type="component" value="Unassembled WGS sequence"/>
</dbReference>
<protein>
    <submittedName>
        <fullName evidence="1">Uncharacterized protein</fullName>
    </submittedName>
</protein>
<reference evidence="2" key="1">
    <citation type="submission" date="2013-09" db="EMBL/GenBank/DDBJ databases">
        <title>The Genome Sequence of Anopheles culicifacies species A.</title>
        <authorList>
            <consortium name="The Broad Institute Genomics Platform"/>
            <person name="Neafsey D.E."/>
            <person name="Besansky N."/>
            <person name="Howell P."/>
            <person name="Walton C."/>
            <person name="Young S.K."/>
            <person name="Zeng Q."/>
            <person name="Gargeya S."/>
            <person name="Fitzgerald M."/>
            <person name="Haas B."/>
            <person name="Abouelleil A."/>
            <person name="Allen A.W."/>
            <person name="Alvarado L."/>
            <person name="Arachchi H.M."/>
            <person name="Berlin A.M."/>
            <person name="Chapman S.B."/>
            <person name="Gainer-Dewar J."/>
            <person name="Goldberg J."/>
            <person name="Griggs A."/>
            <person name="Gujja S."/>
            <person name="Hansen M."/>
            <person name="Howarth C."/>
            <person name="Imamovic A."/>
            <person name="Ireland A."/>
            <person name="Larimer J."/>
            <person name="McCowan C."/>
            <person name="Murphy C."/>
            <person name="Pearson M."/>
            <person name="Poon T.W."/>
            <person name="Priest M."/>
            <person name="Roberts A."/>
            <person name="Saif S."/>
            <person name="Shea T."/>
            <person name="Sisk P."/>
            <person name="Sykes S."/>
            <person name="Wortman J."/>
            <person name="Nusbaum C."/>
            <person name="Birren B."/>
        </authorList>
    </citation>
    <scope>NUCLEOTIDE SEQUENCE [LARGE SCALE GENOMIC DNA]</scope>
    <source>
        <strain evidence="2">A-37</strain>
    </source>
</reference>
<keyword evidence="2" id="KW-1185">Reference proteome</keyword>
<proteinExistence type="predicted"/>
<dbReference type="AlphaFoldDB" id="A0A182MVP3"/>
<evidence type="ECO:0000313" key="1">
    <source>
        <dbReference type="EnsemblMetazoa" id="ACUA027400-PA"/>
    </source>
</evidence>
<name>A0A182MVP3_9DIPT</name>
<organism evidence="1 2">
    <name type="scientific">Anopheles culicifacies</name>
    <dbReference type="NCBI Taxonomy" id="139723"/>
    <lineage>
        <taxon>Eukaryota</taxon>
        <taxon>Metazoa</taxon>
        <taxon>Ecdysozoa</taxon>
        <taxon>Arthropoda</taxon>
        <taxon>Hexapoda</taxon>
        <taxon>Insecta</taxon>
        <taxon>Pterygota</taxon>
        <taxon>Neoptera</taxon>
        <taxon>Endopterygota</taxon>
        <taxon>Diptera</taxon>
        <taxon>Nematocera</taxon>
        <taxon>Culicoidea</taxon>
        <taxon>Culicidae</taxon>
        <taxon>Anophelinae</taxon>
        <taxon>Anopheles</taxon>
        <taxon>culicifacies species complex</taxon>
    </lineage>
</organism>
<dbReference type="EMBL" id="AXCM01000512">
    <property type="status" value="NOT_ANNOTATED_CDS"/>
    <property type="molecule type" value="Genomic_DNA"/>
</dbReference>
<dbReference type="VEuPathDB" id="VectorBase:ACUA027400"/>
<dbReference type="EnsemblMetazoa" id="ACUA027400-RA">
    <property type="protein sequence ID" value="ACUA027400-PA"/>
    <property type="gene ID" value="ACUA027400"/>
</dbReference>
<accession>A0A182MVP3</accession>
<evidence type="ECO:0000313" key="2">
    <source>
        <dbReference type="Proteomes" id="UP000075883"/>
    </source>
</evidence>
<reference evidence="1" key="2">
    <citation type="submission" date="2020-05" db="UniProtKB">
        <authorList>
            <consortium name="EnsemblMetazoa"/>
        </authorList>
    </citation>
    <scope>IDENTIFICATION</scope>
    <source>
        <strain evidence="1">A-37</strain>
    </source>
</reference>
<sequence length="139" mass="14957">MFRYGSHFLWKKSQQQSSENGSLHSDTGDRFNIDGHLVYGATNCTNVRQDGGIVYTISNTPNRGTGDGVVHPSADPNSATHIQIEPDGRDGVSPPLYGYTRQSLIVVTTIPRGKMPVSVSELSLSSITSDDSFVTVAAD</sequence>